<keyword evidence="6 8" id="KW-1133">Transmembrane helix</keyword>
<dbReference type="Proteomes" id="UP000280792">
    <property type="component" value="Unassembled WGS sequence"/>
</dbReference>
<evidence type="ECO:0000259" key="9">
    <source>
        <dbReference type="PROSITE" id="PS50928"/>
    </source>
</evidence>
<feature type="transmembrane region" description="Helical" evidence="8">
    <location>
        <begin position="76"/>
        <end position="100"/>
    </location>
</feature>
<comment type="subcellular location">
    <subcellularLocation>
        <location evidence="1 8">Cell membrane</location>
        <topology evidence="1 8">Multi-pass membrane protein</topology>
    </subcellularLocation>
</comment>
<evidence type="ECO:0000256" key="3">
    <source>
        <dbReference type="ARBA" id="ARBA00022448"/>
    </source>
</evidence>
<organism evidence="10 11">
    <name type="scientific">Aestuariirhabdus litorea</name>
    <dbReference type="NCBI Taxonomy" id="2528527"/>
    <lineage>
        <taxon>Bacteria</taxon>
        <taxon>Pseudomonadati</taxon>
        <taxon>Pseudomonadota</taxon>
        <taxon>Gammaproteobacteria</taxon>
        <taxon>Oceanospirillales</taxon>
        <taxon>Aestuariirhabdaceae</taxon>
        <taxon>Aestuariirhabdus</taxon>
    </lineage>
</organism>
<dbReference type="Gene3D" id="1.10.3720.10">
    <property type="entry name" value="MetI-like"/>
    <property type="match status" value="1"/>
</dbReference>
<feature type="transmembrane region" description="Helical" evidence="8">
    <location>
        <begin position="257"/>
        <end position="279"/>
    </location>
</feature>
<accession>A0A3P3VT89</accession>
<dbReference type="PANTHER" id="PTHR43848">
    <property type="entry name" value="PUTRESCINE TRANSPORT SYSTEM PERMEASE PROTEIN POTI"/>
    <property type="match status" value="1"/>
</dbReference>
<evidence type="ECO:0000313" key="11">
    <source>
        <dbReference type="Proteomes" id="UP000280792"/>
    </source>
</evidence>
<evidence type="ECO:0000256" key="5">
    <source>
        <dbReference type="ARBA" id="ARBA00022692"/>
    </source>
</evidence>
<keyword evidence="5 8" id="KW-0812">Transmembrane</keyword>
<evidence type="ECO:0000256" key="4">
    <source>
        <dbReference type="ARBA" id="ARBA00022475"/>
    </source>
</evidence>
<gene>
    <name evidence="10" type="ORF">D0544_06195</name>
</gene>
<name>A0A3P3VT89_9GAMM</name>
<dbReference type="InterPro" id="IPR051789">
    <property type="entry name" value="Bact_Polyamine_Transport"/>
</dbReference>
<dbReference type="CDD" id="cd06261">
    <property type="entry name" value="TM_PBP2"/>
    <property type="match status" value="1"/>
</dbReference>
<comment type="caution">
    <text evidence="10">The sequence shown here is derived from an EMBL/GenBank/DDBJ whole genome shotgun (WGS) entry which is preliminary data.</text>
</comment>
<dbReference type="GO" id="GO:0005886">
    <property type="term" value="C:plasma membrane"/>
    <property type="evidence" value="ECO:0007669"/>
    <property type="project" value="UniProtKB-SubCell"/>
</dbReference>
<dbReference type="AlphaFoldDB" id="A0A3P3VT89"/>
<dbReference type="RefSeq" id="WP_125015119.1">
    <property type="nucleotide sequence ID" value="NZ_QWEZ01000001.1"/>
</dbReference>
<dbReference type="EMBL" id="QWEZ01000001">
    <property type="protein sequence ID" value="RRJ84689.1"/>
    <property type="molecule type" value="Genomic_DNA"/>
</dbReference>
<feature type="transmembrane region" description="Helical" evidence="8">
    <location>
        <begin position="17"/>
        <end position="38"/>
    </location>
</feature>
<evidence type="ECO:0000256" key="8">
    <source>
        <dbReference type="RuleBase" id="RU363032"/>
    </source>
</evidence>
<dbReference type="Pfam" id="PF00528">
    <property type="entry name" value="BPD_transp_1"/>
    <property type="match status" value="1"/>
</dbReference>
<evidence type="ECO:0000256" key="7">
    <source>
        <dbReference type="ARBA" id="ARBA00023136"/>
    </source>
</evidence>
<keyword evidence="7 8" id="KW-0472">Membrane</keyword>
<keyword evidence="3 8" id="KW-0813">Transport</keyword>
<proteinExistence type="inferred from homology"/>
<dbReference type="InterPro" id="IPR000515">
    <property type="entry name" value="MetI-like"/>
</dbReference>
<reference evidence="10 11" key="1">
    <citation type="submission" date="2018-08" db="EMBL/GenBank/DDBJ databases">
        <authorList>
            <person name="Khan S.A."/>
        </authorList>
    </citation>
    <scope>NUCLEOTIDE SEQUENCE [LARGE SCALE GENOMIC DNA]</scope>
    <source>
        <strain evidence="10 11">GTF-13</strain>
    </source>
</reference>
<evidence type="ECO:0000256" key="6">
    <source>
        <dbReference type="ARBA" id="ARBA00022989"/>
    </source>
</evidence>
<feature type="transmembrane region" description="Helical" evidence="8">
    <location>
        <begin position="213"/>
        <end position="237"/>
    </location>
</feature>
<reference evidence="10 11" key="2">
    <citation type="submission" date="2018-12" db="EMBL/GenBank/DDBJ databases">
        <title>Simiduia agarivorans gen. nov., sp. nov., a marine, agarolytic bacterium isolated from shallow coastal water from Keelung, Taiwan.</title>
        <authorList>
            <person name="Shieh W.Y."/>
        </authorList>
    </citation>
    <scope>NUCLEOTIDE SEQUENCE [LARGE SCALE GENOMIC DNA]</scope>
    <source>
        <strain evidence="10 11">GTF-13</strain>
    </source>
</reference>
<sequence>MIPSIPSSRLFQLTYRFYVVAFFIYLLLPLTIVILFSFNDSLFPSLPWKGFTLDWYLGTREPRLGIFHDSELLESVWTSVVVAAATTVLSVVVSLCNAFLFEREEFAGKNLLYLMMLVPLVIPGVILGVSILIFGSSLANHIEAWWGFDIEGLRPGLPLVVLGQFAFITTICTLVISARLRKFDQSLEEAALNLGASRWTAIRTITLPYLRPALVGAAIVSFLMSFENFNTTLMLVGSDAPLTIAMFDRLREGSTPVINAVSTLLMLFSGALAMASVFVQRPARG</sequence>
<dbReference type="SUPFAM" id="SSF161098">
    <property type="entry name" value="MetI-like"/>
    <property type="match status" value="1"/>
</dbReference>
<dbReference type="PROSITE" id="PS50928">
    <property type="entry name" value="ABC_TM1"/>
    <property type="match status" value="1"/>
</dbReference>
<evidence type="ECO:0000313" key="10">
    <source>
        <dbReference type="EMBL" id="RRJ84689.1"/>
    </source>
</evidence>
<keyword evidence="4" id="KW-1003">Cell membrane</keyword>
<dbReference type="InterPro" id="IPR035906">
    <property type="entry name" value="MetI-like_sf"/>
</dbReference>
<feature type="transmembrane region" description="Helical" evidence="8">
    <location>
        <begin position="112"/>
        <end position="136"/>
    </location>
</feature>
<keyword evidence="11" id="KW-1185">Reference proteome</keyword>
<feature type="transmembrane region" description="Helical" evidence="8">
    <location>
        <begin position="156"/>
        <end position="176"/>
    </location>
</feature>
<feature type="domain" description="ABC transmembrane type-1" evidence="9">
    <location>
        <begin position="76"/>
        <end position="276"/>
    </location>
</feature>
<evidence type="ECO:0000256" key="2">
    <source>
        <dbReference type="ARBA" id="ARBA00007069"/>
    </source>
</evidence>
<dbReference type="GO" id="GO:0055085">
    <property type="term" value="P:transmembrane transport"/>
    <property type="evidence" value="ECO:0007669"/>
    <property type="project" value="InterPro"/>
</dbReference>
<comment type="similarity">
    <text evidence="2">Belongs to the binding-protein-dependent transport system permease family. CysTW subfamily.</text>
</comment>
<protein>
    <submittedName>
        <fullName evidence="10">ABC transporter permease</fullName>
    </submittedName>
</protein>
<dbReference type="PANTHER" id="PTHR43848:SF2">
    <property type="entry name" value="PUTRESCINE TRANSPORT SYSTEM PERMEASE PROTEIN POTI"/>
    <property type="match status" value="1"/>
</dbReference>
<evidence type="ECO:0000256" key="1">
    <source>
        <dbReference type="ARBA" id="ARBA00004651"/>
    </source>
</evidence>